<evidence type="ECO:0000313" key="8">
    <source>
        <dbReference type="Proteomes" id="UP001055712"/>
    </source>
</evidence>
<dbReference type="PANTHER" id="PTHR10694">
    <property type="entry name" value="LYSINE-SPECIFIC DEMETHYLASE"/>
    <property type="match status" value="1"/>
</dbReference>
<evidence type="ECO:0000256" key="3">
    <source>
        <dbReference type="SAM" id="Coils"/>
    </source>
</evidence>
<dbReference type="SMART" id="SM00545">
    <property type="entry name" value="JmjN"/>
    <property type="match status" value="1"/>
</dbReference>
<feature type="region of interest" description="Disordered" evidence="4">
    <location>
        <begin position="1239"/>
        <end position="1417"/>
    </location>
</feature>
<comment type="caution">
    <text evidence="7">The sequence shown here is derived from an EMBL/GenBank/DDBJ whole genome shotgun (WGS) entry which is preliminary data.</text>
</comment>
<keyword evidence="1" id="KW-0479">Metal-binding</keyword>
<evidence type="ECO:0000256" key="1">
    <source>
        <dbReference type="ARBA" id="ARBA00022723"/>
    </source>
</evidence>
<protein>
    <submittedName>
        <fullName evidence="7">Uncharacterized protein</fullName>
    </submittedName>
</protein>
<feature type="region of interest" description="Disordered" evidence="4">
    <location>
        <begin position="685"/>
        <end position="737"/>
    </location>
</feature>
<evidence type="ECO:0000259" key="6">
    <source>
        <dbReference type="PROSITE" id="PS51184"/>
    </source>
</evidence>
<feature type="compositionally biased region" description="Low complexity" evidence="4">
    <location>
        <begin position="1116"/>
        <end position="1126"/>
    </location>
</feature>
<dbReference type="SMART" id="SM00558">
    <property type="entry name" value="JmjC"/>
    <property type="match status" value="1"/>
</dbReference>
<feature type="compositionally biased region" description="Low complexity" evidence="4">
    <location>
        <begin position="1196"/>
        <end position="1214"/>
    </location>
</feature>
<feature type="compositionally biased region" description="Low complexity" evidence="4">
    <location>
        <begin position="1072"/>
        <end position="1097"/>
    </location>
</feature>
<dbReference type="GO" id="GO:0005634">
    <property type="term" value="C:nucleus"/>
    <property type="evidence" value="ECO:0007669"/>
    <property type="project" value="TreeGrafter"/>
</dbReference>
<dbReference type="PANTHER" id="PTHR10694:SF33">
    <property type="entry name" value="LYSINE-SPECIFIC DEMETHYLASE 5"/>
    <property type="match status" value="1"/>
</dbReference>
<evidence type="ECO:0000256" key="4">
    <source>
        <dbReference type="SAM" id="MobiDB-lite"/>
    </source>
</evidence>
<dbReference type="OrthoDB" id="1678912at2759"/>
<feature type="compositionally biased region" description="Low complexity" evidence="4">
    <location>
        <begin position="1622"/>
        <end position="1631"/>
    </location>
</feature>
<feature type="compositionally biased region" description="Basic and acidic residues" evidence="4">
    <location>
        <begin position="685"/>
        <end position="697"/>
    </location>
</feature>
<dbReference type="GO" id="GO:0046872">
    <property type="term" value="F:metal ion binding"/>
    <property type="evidence" value="ECO:0007669"/>
    <property type="project" value="UniProtKB-KW"/>
</dbReference>
<dbReference type="GO" id="GO:0000785">
    <property type="term" value="C:chromatin"/>
    <property type="evidence" value="ECO:0007669"/>
    <property type="project" value="TreeGrafter"/>
</dbReference>
<feature type="region of interest" description="Disordered" evidence="4">
    <location>
        <begin position="469"/>
        <end position="503"/>
    </location>
</feature>
<feature type="coiled-coil region" evidence="3">
    <location>
        <begin position="23"/>
        <end position="53"/>
    </location>
</feature>
<dbReference type="Proteomes" id="UP001055712">
    <property type="component" value="Unassembled WGS sequence"/>
</dbReference>
<feature type="compositionally biased region" description="Low complexity" evidence="4">
    <location>
        <begin position="1246"/>
        <end position="1281"/>
    </location>
</feature>
<dbReference type="Gene3D" id="2.60.120.650">
    <property type="entry name" value="Cupin"/>
    <property type="match status" value="1"/>
</dbReference>
<dbReference type="InterPro" id="IPR003347">
    <property type="entry name" value="JmjC_dom"/>
</dbReference>
<gene>
    <name evidence="7" type="ORF">D9Q98_005268</name>
</gene>
<feature type="compositionally biased region" description="Low complexity" evidence="4">
    <location>
        <begin position="1030"/>
        <end position="1042"/>
    </location>
</feature>
<feature type="domain" description="JmjC" evidence="6">
    <location>
        <begin position="207"/>
        <end position="439"/>
    </location>
</feature>
<dbReference type="PROSITE" id="PS51183">
    <property type="entry name" value="JMJN"/>
    <property type="match status" value="1"/>
</dbReference>
<feature type="compositionally biased region" description="Low complexity" evidence="4">
    <location>
        <begin position="1563"/>
        <end position="1583"/>
    </location>
</feature>
<dbReference type="EMBL" id="SIDB01000007">
    <property type="protein sequence ID" value="KAI3430679.1"/>
    <property type="molecule type" value="Genomic_DNA"/>
</dbReference>
<organism evidence="7 8">
    <name type="scientific">Chlorella vulgaris</name>
    <name type="common">Green alga</name>
    <dbReference type="NCBI Taxonomy" id="3077"/>
    <lineage>
        <taxon>Eukaryota</taxon>
        <taxon>Viridiplantae</taxon>
        <taxon>Chlorophyta</taxon>
        <taxon>core chlorophytes</taxon>
        <taxon>Trebouxiophyceae</taxon>
        <taxon>Chlorellales</taxon>
        <taxon>Chlorellaceae</taxon>
        <taxon>Chlorella clade</taxon>
        <taxon>Chlorella</taxon>
    </lineage>
</organism>
<feature type="compositionally biased region" description="Low complexity" evidence="4">
    <location>
        <begin position="1141"/>
        <end position="1152"/>
    </location>
</feature>
<feature type="region of interest" description="Disordered" evidence="4">
    <location>
        <begin position="964"/>
        <end position="1214"/>
    </location>
</feature>
<reference evidence="7" key="2">
    <citation type="submission" date="2020-11" db="EMBL/GenBank/DDBJ databases">
        <authorList>
            <person name="Cecchin M."/>
            <person name="Marcolungo L."/>
            <person name="Rossato M."/>
            <person name="Girolomoni L."/>
            <person name="Cosentino E."/>
            <person name="Cuine S."/>
            <person name="Li-Beisson Y."/>
            <person name="Delledonne M."/>
            <person name="Ballottari M."/>
        </authorList>
    </citation>
    <scope>NUCLEOTIDE SEQUENCE</scope>
    <source>
        <strain evidence="7">211/11P</strain>
        <tissue evidence="7">Whole cell</tissue>
    </source>
</reference>
<proteinExistence type="predicted"/>
<reference evidence="7" key="1">
    <citation type="journal article" date="2019" name="Plant J.">
        <title>Chlorella vulgaris genome assembly and annotation reveals the molecular basis for metabolic acclimation to high light conditions.</title>
        <authorList>
            <person name="Cecchin M."/>
            <person name="Marcolungo L."/>
            <person name="Rossato M."/>
            <person name="Girolomoni L."/>
            <person name="Cosentino E."/>
            <person name="Cuine S."/>
            <person name="Li-Beisson Y."/>
            <person name="Delledonne M."/>
            <person name="Ballottari M."/>
        </authorList>
    </citation>
    <scope>NUCLEOTIDE SEQUENCE</scope>
    <source>
        <strain evidence="7">211/11P</strain>
    </source>
</reference>
<feature type="compositionally biased region" description="Low complexity" evidence="4">
    <location>
        <begin position="721"/>
        <end position="734"/>
    </location>
</feature>
<dbReference type="GO" id="GO:0010468">
    <property type="term" value="P:regulation of gene expression"/>
    <property type="evidence" value="ECO:0007669"/>
    <property type="project" value="TreeGrafter"/>
</dbReference>
<keyword evidence="2" id="KW-0408">Iron</keyword>
<name>A0A9D4YXH3_CHLVU</name>
<keyword evidence="3" id="KW-0175">Coiled coil</keyword>
<evidence type="ECO:0000259" key="5">
    <source>
        <dbReference type="PROSITE" id="PS51183"/>
    </source>
</evidence>
<dbReference type="Pfam" id="PF02375">
    <property type="entry name" value="JmjN"/>
    <property type="match status" value="1"/>
</dbReference>
<feature type="compositionally biased region" description="Low complexity" evidence="4">
    <location>
        <begin position="1301"/>
        <end position="1319"/>
    </location>
</feature>
<dbReference type="GO" id="GO:0141052">
    <property type="term" value="F:histone H3 demethylase activity"/>
    <property type="evidence" value="ECO:0007669"/>
    <property type="project" value="UniProtKB-ARBA"/>
</dbReference>
<dbReference type="Pfam" id="PF02373">
    <property type="entry name" value="JmjC"/>
    <property type="match status" value="1"/>
</dbReference>
<dbReference type="PROSITE" id="PS51184">
    <property type="entry name" value="JMJC"/>
    <property type="match status" value="1"/>
</dbReference>
<dbReference type="InterPro" id="IPR003349">
    <property type="entry name" value="JmjN"/>
</dbReference>
<keyword evidence="8" id="KW-1185">Reference proteome</keyword>
<evidence type="ECO:0000256" key="2">
    <source>
        <dbReference type="ARBA" id="ARBA00023004"/>
    </source>
</evidence>
<feature type="compositionally biased region" description="Acidic residues" evidence="4">
    <location>
        <begin position="1369"/>
        <end position="1395"/>
    </location>
</feature>
<accession>A0A9D4YXH3</accession>
<feature type="region of interest" description="Disordered" evidence="4">
    <location>
        <begin position="1533"/>
        <end position="1631"/>
    </location>
</feature>
<evidence type="ECO:0000313" key="7">
    <source>
        <dbReference type="EMBL" id="KAI3430679.1"/>
    </source>
</evidence>
<feature type="compositionally biased region" description="Low complexity" evidence="4">
    <location>
        <begin position="475"/>
        <end position="503"/>
    </location>
</feature>
<dbReference type="SUPFAM" id="SSF51197">
    <property type="entry name" value="Clavaminate synthase-like"/>
    <property type="match status" value="1"/>
</dbReference>
<feature type="domain" description="JmjN" evidence="5">
    <location>
        <begin position="63"/>
        <end position="104"/>
    </location>
</feature>
<sequence length="1631" mass="176838">MEAPQAKAKTITVKVTRDQLRLHNKQERERRAAEKRAALVEAAQQAADAAEEEDAWMDSVKPAPVYQPTEEEWRDPLAYIRSIQDEAAESGICIVRSPLAPTIAGGLAMLTQDPGFKFDTRLQTVRDTPWHDWQGCVFQPGKRYGLKDFQDVACANAAKRFGGLHGCLPARYIEREYWRERERHHGTPLTVEYGNDVEGSLFLPQDRLGRSRWNLNTLPLEPGSALRGCAGSGPTPATADAAPAADAAAPTAANAPFHDPPAAAGAAFSAAAAADAAATGPHAIPGVSTPMLYAGQLFSTFAWHVEDHFMYSINYQHLGASKTWYGVPASAADAFETAARNTVYARACAALEAQGAGEGQVWCAVERALMAKTTMFSPRILLQAGVRVCRAVQEPGDYVITFPRAYHSGFGNGFNVGEAVNFSLGDWWPYAEDARQRYRRLRHPSILPQEQLLCDEALALAARRKSSQEAEAARGASDASTSTNTSLSTRTASATATAATGSRANAVPTAAAAAAASDKALAHTFVSMMRRLTHFRSVLEGGGTKPQPACAAGSQHERNSVQCTLCRETCYLATAVLDAAPQQPSSWRHLCLECVVEVLRGRMPAAGVLQPAAQLRPPLLFIKPCWEAAQQCCAELERHLKHLAVCDEAADERVTRWLAGASQAARYGSGPQAACITPSHLHDWAQEGEQQQRKEQQAEQQAEQRRRHQHQQPPPPPQPPQHLQQQQQQQQQQAVEGLVAERAPAADEQVHLELRCIEETVHVLLRTAAPPGAVPPPAGAALANSCEARLGRARVRASPAAAVAGPAAEGPCSRVTPALLKRKRGQQQARKRCPVTGSQPVNDEWHRLPLVCKAQVEVQGRSCGRRLFRLPGTGELVVVAQEAMVAAKGSAMQNKNFNVHVLAPMLRDSGAGPVHMAYLEGSTRVSANALLERRHVAALLKGPGMSEDWRPGFAQFVAGVWPAGNPTASGSSGDGGTGVATPPGGTIRQGDREGPEASGQQGGLEAGLELEQPLVEEEEEGEEKEREGEGVQQGQLLGEQPQADGWPMDVDQHQHQHQHQRQQEAMLEGPHEQQQADQQQQAEPQQQADQQQLQQQSKGKEEEEEDMPECRDEQLAEQQEQAGKDQQQQEKEEMGDWLDEQQLAQEQAGKDQQQQEKEEMGDWLDEQQLAQEQAGVRHLSQQQQQEQQQAREEVEGQLPQPHLSSQQQEQQQELLLVQQEQHQLPSLLSQEQHQQLHNLGLFFKHQAQQEAQQAPQESQRQQAEEAQQAPQEQQRQETAATRRARRQTPKLRGAEAEFEPGQRQGQGQAAQEQQHQDQGLSLWSAASKHTTSKQFTAAAMGAAQAGGLGKRQRHPPARYQDDCWQPGLQEEEVDAGESDASESADYKQDEEDSEVEISNSRTAHPAPPSCHPRKNPRLTCMPTQAALHREPSLVPPPPASLWRDAGVQQQACAAQQAQQEEGCVEVAAVPSAAYIVDEVLLMFTRGGPAGGSVLTGRPGVTPVFHGALPAGAQPGWAAGGSLALATAEEEEQLAVSHLLSGGPPPSATSPPGRVGRTAPPPSSAGRSGVAGSRGAGPQLPGVQGSSGGSLLGVDRPHNIDSPAAGSRGMQGQQQQRQERNQRYQNRQYHHY</sequence>